<evidence type="ECO:0000313" key="7">
    <source>
        <dbReference type="EMBL" id="GAA1873809.1"/>
    </source>
</evidence>
<accession>A0ABN2NLQ8</accession>
<keyword evidence="2" id="KW-0645">Protease</keyword>
<dbReference type="Pfam" id="PF00877">
    <property type="entry name" value="NLPC_P60"/>
    <property type="match status" value="1"/>
</dbReference>
<dbReference type="InterPro" id="IPR038765">
    <property type="entry name" value="Papain-like_cys_pep_sf"/>
</dbReference>
<dbReference type="EMBL" id="BAAANL010000009">
    <property type="protein sequence ID" value="GAA1873809.1"/>
    <property type="molecule type" value="Genomic_DNA"/>
</dbReference>
<feature type="domain" description="NlpC/P60" evidence="6">
    <location>
        <begin position="208"/>
        <end position="319"/>
    </location>
</feature>
<feature type="compositionally biased region" description="Basic residues" evidence="5">
    <location>
        <begin position="54"/>
        <end position="65"/>
    </location>
</feature>
<evidence type="ECO:0000313" key="8">
    <source>
        <dbReference type="Proteomes" id="UP001501094"/>
    </source>
</evidence>
<dbReference type="SUPFAM" id="SSF54001">
    <property type="entry name" value="Cysteine proteinases"/>
    <property type="match status" value="1"/>
</dbReference>
<keyword evidence="3" id="KW-0378">Hydrolase</keyword>
<evidence type="ECO:0000256" key="3">
    <source>
        <dbReference type="ARBA" id="ARBA00022801"/>
    </source>
</evidence>
<dbReference type="Proteomes" id="UP001501094">
    <property type="component" value="Unassembled WGS sequence"/>
</dbReference>
<dbReference type="PANTHER" id="PTHR47359">
    <property type="entry name" value="PEPTIDOGLYCAN DL-ENDOPEPTIDASE CWLO"/>
    <property type="match status" value="1"/>
</dbReference>
<proteinExistence type="inferred from homology"/>
<evidence type="ECO:0000259" key="6">
    <source>
        <dbReference type="PROSITE" id="PS51935"/>
    </source>
</evidence>
<comment type="caution">
    <text evidence="7">The sequence shown here is derived from an EMBL/GenBank/DDBJ whole genome shotgun (WGS) entry which is preliminary data.</text>
</comment>
<organism evidence="7 8">
    <name type="scientific">Myceligenerans crystallogenes</name>
    <dbReference type="NCBI Taxonomy" id="316335"/>
    <lineage>
        <taxon>Bacteria</taxon>
        <taxon>Bacillati</taxon>
        <taxon>Actinomycetota</taxon>
        <taxon>Actinomycetes</taxon>
        <taxon>Micrococcales</taxon>
        <taxon>Promicromonosporaceae</taxon>
        <taxon>Myceligenerans</taxon>
    </lineage>
</organism>
<dbReference type="PROSITE" id="PS51935">
    <property type="entry name" value="NLPC_P60"/>
    <property type="match status" value="1"/>
</dbReference>
<reference evidence="7 8" key="1">
    <citation type="journal article" date="2019" name="Int. J. Syst. Evol. Microbiol.">
        <title>The Global Catalogue of Microorganisms (GCM) 10K type strain sequencing project: providing services to taxonomists for standard genome sequencing and annotation.</title>
        <authorList>
            <consortium name="The Broad Institute Genomics Platform"/>
            <consortium name="The Broad Institute Genome Sequencing Center for Infectious Disease"/>
            <person name="Wu L."/>
            <person name="Ma J."/>
        </authorList>
    </citation>
    <scope>NUCLEOTIDE SEQUENCE [LARGE SCALE GENOMIC DNA]</scope>
    <source>
        <strain evidence="7 8">JCM 14326</strain>
    </source>
</reference>
<keyword evidence="4" id="KW-0788">Thiol protease</keyword>
<protein>
    <recommendedName>
        <fullName evidence="6">NlpC/P60 domain-containing protein</fullName>
    </recommendedName>
</protein>
<name>A0ABN2NLQ8_9MICO</name>
<dbReference type="InterPro" id="IPR051794">
    <property type="entry name" value="PG_Endopeptidase_C40"/>
</dbReference>
<dbReference type="Gene3D" id="3.90.1720.10">
    <property type="entry name" value="endopeptidase domain like (from Nostoc punctiforme)"/>
    <property type="match status" value="1"/>
</dbReference>
<evidence type="ECO:0000256" key="1">
    <source>
        <dbReference type="ARBA" id="ARBA00007074"/>
    </source>
</evidence>
<feature type="region of interest" description="Disordered" evidence="5">
    <location>
        <begin position="24"/>
        <end position="71"/>
    </location>
</feature>
<gene>
    <name evidence="7" type="ORF">GCM10009751_36630</name>
</gene>
<dbReference type="PANTHER" id="PTHR47359:SF3">
    <property type="entry name" value="NLP_P60 DOMAIN-CONTAINING PROTEIN-RELATED"/>
    <property type="match status" value="1"/>
</dbReference>
<evidence type="ECO:0000256" key="4">
    <source>
        <dbReference type="ARBA" id="ARBA00022807"/>
    </source>
</evidence>
<evidence type="ECO:0000256" key="2">
    <source>
        <dbReference type="ARBA" id="ARBA00022670"/>
    </source>
</evidence>
<keyword evidence="8" id="KW-1185">Reference proteome</keyword>
<sequence length="319" mass="32779">MSADVGTRRRPSARIATTVRSLWSYPSEPKGPLMEPISVPSIHSTTPDPIRPGPSRRGRGRHRAATRPGLGSLLRAAGERAAAASGRGAVVAAAGSGVLLSLAAPSAHAAPGTQESSTALASKPVKEAFEAIDLDALAAQARETVADARVVTVARDVRLKVETAPVSVTPAVETEAYQAQLAAEAEAEAAAEAAALAAEAAAVEIPAAAAGNDVVSIAMRYLGVPYVWGGNTPAGFDCSGFTSYVYAQVGIDLPRTSSEQRYAGTTVSSAQAQPGDLIWSPGHIAIYAGDGMQIEAPVPGETVRYSSIWQSNPTFIRVG</sequence>
<dbReference type="InterPro" id="IPR000064">
    <property type="entry name" value="NLP_P60_dom"/>
</dbReference>
<comment type="similarity">
    <text evidence="1">Belongs to the peptidase C40 family.</text>
</comment>
<evidence type="ECO:0000256" key="5">
    <source>
        <dbReference type="SAM" id="MobiDB-lite"/>
    </source>
</evidence>